<dbReference type="AlphaFoldDB" id="F8NQ61"/>
<proteinExistence type="predicted"/>
<evidence type="ECO:0000313" key="2">
    <source>
        <dbReference type="EMBL" id="EGO27013.1"/>
    </source>
</evidence>
<dbReference type="HOGENOM" id="CLU_457953_0_0_1"/>
<feature type="region of interest" description="Disordered" evidence="1">
    <location>
        <begin position="1"/>
        <end position="25"/>
    </location>
</feature>
<dbReference type="EMBL" id="GL945432">
    <property type="protein sequence ID" value="EGO27013.1"/>
    <property type="molecule type" value="Genomic_DNA"/>
</dbReference>
<name>F8NQ61_SERL9</name>
<feature type="compositionally biased region" description="Acidic residues" evidence="1">
    <location>
        <begin position="196"/>
        <end position="207"/>
    </location>
</feature>
<feature type="region of interest" description="Disordered" evidence="1">
    <location>
        <begin position="147"/>
        <end position="169"/>
    </location>
</feature>
<dbReference type="RefSeq" id="XP_007317186.1">
    <property type="nucleotide sequence ID" value="XM_007317124.1"/>
</dbReference>
<evidence type="ECO:0000256" key="1">
    <source>
        <dbReference type="SAM" id="MobiDB-lite"/>
    </source>
</evidence>
<reference evidence="2" key="1">
    <citation type="submission" date="2011-04" db="EMBL/GenBank/DDBJ databases">
        <title>Evolution of plant cell wall degrading machinery underlies the functional diversity of forest fungi.</title>
        <authorList>
            <consortium name="US DOE Joint Genome Institute (JGI-PGF)"/>
            <person name="Eastwood D.C."/>
            <person name="Floudas D."/>
            <person name="Binder M."/>
            <person name="Majcherczyk A."/>
            <person name="Schneider P."/>
            <person name="Aerts A."/>
            <person name="Asiegbu F.O."/>
            <person name="Baker S.E."/>
            <person name="Barry K."/>
            <person name="Bendiksby M."/>
            <person name="Blumentritt M."/>
            <person name="Coutinho P.M."/>
            <person name="Cullen D."/>
            <person name="Cullen D."/>
            <person name="Gathman A."/>
            <person name="Goodell B."/>
            <person name="Henrissat B."/>
            <person name="Ihrmark K."/>
            <person name="Kauserud H."/>
            <person name="Kohler A."/>
            <person name="LaButti K."/>
            <person name="Lapidus A."/>
            <person name="Lavin J.L."/>
            <person name="Lee Y.-H."/>
            <person name="Lindquist E."/>
            <person name="Lilly W."/>
            <person name="Lucas S."/>
            <person name="Morin E."/>
            <person name="Murat C."/>
            <person name="Oguiza J.A."/>
            <person name="Park J."/>
            <person name="Pisabarro A.G."/>
            <person name="Riley R."/>
            <person name="Rosling A."/>
            <person name="Salamov A."/>
            <person name="Schmidt O."/>
            <person name="Schmutz J."/>
            <person name="Skrede I."/>
            <person name="Stenlid J."/>
            <person name="Wiebenga A."/>
            <person name="Xie X."/>
            <person name="Kues U."/>
            <person name="Hibbett D.S."/>
            <person name="Hoffmeister D."/>
            <person name="Hogberg N."/>
            <person name="Martin F."/>
            <person name="Grigoriev I.V."/>
            <person name="Watkinson S.C."/>
        </authorList>
    </citation>
    <scope>NUCLEOTIDE SEQUENCE</scope>
    <source>
        <strain evidence="2">S7.9</strain>
    </source>
</reference>
<gene>
    <name evidence="2" type="ORF">SERLADRAFT_407593</name>
</gene>
<organism>
    <name type="scientific">Serpula lacrymans var. lacrymans (strain S7.9)</name>
    <name type="common">Dry rot fungus</name>
    <dbReference type="NCBI Taxonomy" id="578457"/>
    <lineage>
        <taxon>Eukaryota</taxon>
        <taxon>Fungi</taxon>
        <taxon>Dikarya</taxon>
        <taxon>Basidiomycota</taxon>
        <taxon>Agaricomycotina</taxon>
        <taxon>Agaricomycetes</taxon>
        <taxon>Agaricomycetidae</taxon>
        <taxon>Boletales</taxon>
        <taxon>Coniophorineae</taxon>
        <taxon>Serpulaceae</taxon>
        <taxon>Serpula</taxon>
    </lineage>
</organism>
<dbReference type="KEGG" id="sla:SERLADRAFT_407593"/>
<accession>F8NQ61</accession>
<dbReference type="GeneID" id="18812720"/>
<feature type="compositionally biased region" description="Basic and acidic residues" evidence="1">
    <location>
        <begin position="148"/>
        <end position="169"/>
    </location>
</feature>
<feature type="region of interest" description="Disordered" evidence="1">
    <location>
        <begin position="188"/>
        <end position="207"/>
    </location>
</feature>
<dbReference type="OrthoDB" id="2755811at2759"/>
<dbReference type="Proteomes" id="UP000008064">
    <property type="component" value="Unassembled WGS sequence"/>
</dbReference>
<protein>
    <submittedName>
        <fullName evidence="2">Uncharacterized protein</fullName>
    </submittedName>
</protein>
<sequence>MSRPNTHAKNAHQHPGQIILDAQSKRQSCAEVEEEKVRKRITREEVELGTRAALEPIATVESRQAREDNDMHMHMLPPSQWRIIRPTGEEPVINKSFPLVDKSELELGNPNLAVNDEEDTISISNHQGAAKAACCCGDKTKLQVNGSSDKRLAKNMRPDGKQKSHSRTLEPEEIHKPAGIERWANKVPARGAQTKDEEETEYQEGGFEDEDEIEGREAMVGKKWTTASSMVKIDRIMSLAPVSKCIKAENGRAIGIKSKNSDLPYGCLEGGQWRSVFVPTYTKWLGTTNNPWCTTDNAALSALQTTWERVFPDISYSVSIHDPVYCVLSQCFSECSDPEFNTYEARQDFSKAMLDQLYFLYADTSNSSQLCGVFRSEFILQTFASHLNTISTAVDIQALERARSKTDIGKYPPRGALAICAAAVERVFTLWAKADMQWEPIDDTHEKGKGKQAQAILKPAPKLNMATGKATGSHATFSDVNWGPKTRSYYDSICKLKDGLLDNIVKKALTYTKGHLKLKEQEDSTGQSMDPRAFLMDL</sequence>